<dbReference type="Gene3D" id="3.40.50.300">
    <property type="entry name" value="P-loop containing nucleotide triphosphate hydrolases"/>
    <property type="match status" value="1"/>
</dbReference>
<keyword evidence="1 3" id="KW-0547">Nucleotide-binding</keyword>
<sequence>MTEHLTEKNPAPADFDSIATVTFLRPTLPAPASVPEDNTWSDMPDDTDPAVVIPPMPTVAPAIGSDERTVVLETARVILDKTPAVEPVVRPGRFAGTVDLDDFDDAPLIPAWMYSAEGWAAWAGVFYRARRRDFRRWVRRQPTQHGHVRQFGRGTRRAHEWVVGFEGVRVQSAAHTAHVLTREARLAARHARFTPRILGSKKELAMKAADKATKAAEEAVLLHKKAKKDRNRVRNLRAGVVYGPPLTAIGTGYVMGGGLGLAAGLLSTFAGGAFVGRKPYDEEADWTSDWRSLGDGDRMTAPMLDASFRAAKVIGAEETLGVVQMPMLDTRGAWTAVLDLPPGVPAKKAIRATDELAAAFGVEEAQVSVAKRGRAGRIELYVARELPFTDKAAPGPLLALESAADFWGRISIGPDVRGIHQSISVVERSGLIGGEPGAGKSASGNTILLAAALDPRVILWLADGKGGGDLEPFEHLCERYEGDADPEAFNAMLDELLDVMKARYALLKKLGKRKVTEELANKYPELRQLLLWVDELMLYTTAEEFGKKITRKLRNLVSRGRAAGIITFCATQKPGSDVVDTSLRDLLSIRWALRCTTPEASDTILGKGAAASGYSAKTIQSEMRGAGLLWAEGTNPTMVRADYYDDDQVTALIERATEWRRKAGTLPNGPVPLVDQLRARGDDDALLLAAVLEVFAAQATEDDPVDWLPGQLLVDELKAAGHSVTAEKLGALVVRTDEEKAKRPWGEKKTRVTGYPLARVEAAATDRFGLTA</sequence>
<proteinExistence type="evidence at protein level"/>
<dbReference type="EMBL" id="AM087403">
    <property type="protein sequence ID" value="CAJ32329.1"/>
    <property type="molecule type" value="Genomic_DNA"/>
</dbReference>
<reference evidence="5" key="1">
    <citation type="journal article" date="2006" name="Plasmid">
        <title>Modular architecture of the conjugative plasmid pSVH1 from Streptomyces venezuelae.</title>
        <authorList>
            <person name="Reuther J."/>
            <person name="Wohlleben W."/>
            <person name="Muth G."/>
        </authorList>
    </citation>
    <scope>NUCLEOTIDE SEQUENCE [LARGE SCALE GENOMIC DNA]</scope>
    <source>
        <strain evidence="5">ETH14630</strain>
        <plasmid evidence="5">pSVH1</plasmid>
    </source>
</reference>
<name>Q3LAJ2_STRVZ</name>
<evidence type="ECO:0000256" key="3">
    <source>
        <dbReference type="PROSITE-ProRule" id="PRU00289"/>
    </source>
</evidence>
<dbReference type="SUPFAM" id="SSF52540">
    <property type="entry name" value="P-loop containing nucleoside triphosphate hydrolases"/>
    <property type="match status" value="1"/>
</dbReference>
<evidence type="ECO:0000256" key="1">
    <source>
        <dbReference type="ARBA" id="ARBA00022741"/>
    </source>
</evidence>
<dbReference type="InterPro" id="IPR002543">
    <property type="entry name" value="FtsK_dom"/>
</dbReference>
<dbReference type="PROSITE" id="PS50901">
    <property type="entry name" value="FTSK"/>
    <property type="match status" value="1"/>
</dbReference>
<organism evidence="5">
    <name type="scientific">Streptomyces venezuelae</name>
    <dbReference type="NCBI Taxonomy" id="54571"/>
    <lineage>
        <taxon>Bacteria</taxon>
        <taxon>Bacillati</taxon>
        <taxon>Actinomycetota</taxon>
        <taxon>Actinomycetes</taxon>
        <taxon>Kitasatosporales</taxon>
        <taxon>Streptomycetaceae</taxon>
        <taxon>Streptomyces</taxon>
    </lineage>
</organism>
<dbReference type="GO" id="GO:0042802">
    <property type="term" value="F:identical protein binding"/>
    <property type="evidence" value="ECO:0000353"/>
    <property type="project" value="IntAct"/>
</dbReference>
<keyword evidence="2 3" id="KW-0067">ATP-binding</keyword>
<evidence type="ECO:0000259" key="4">
    <source>
        <dbReference type="PROSITE" id="PS50901"/>
    </source>
</evidence>
<geneLocation type="plasmid" evidence="5">
    <name>pSVH1</name>
</geneLocation>
<evidence type="ECO:0000313" key="5">
    <source>
        <dbReference type="EMBL" id="CAJ32329.1"/>
    </source>
</evidence>
<dbReference type="GO" id="GO:0003677">
    <property type="term" value="F:DNA binding"/>
    <property type="evidence" value="ECO:0007669"/>
    <property type="project" value="InterPro"/>
</dbReference>
<dbReference type="TCDB" id="3.A.12.3.2">
    <property type="family name" value="the septal dna translocator (s-dna-t) family"/>
</dbReference>
<dbReference type="RefSeq" id="WP_011324930.1">
    <property type="nucleotide sequence ID" value="NC_007431.1"/>
</dbReference>
<evidence type="ECO:0000256" key="2">
    <source>
        <dbReference type="ARBA" id="ARBA00022840"/>
    </source>
</evidence>
<feature type="domain" description="FtsK" evidence="4">
    <location>
        <begin position="407"/>
        <end position="602"/>
    </location>
</feature>
<dbReference type="GO" id="GO:0005524">
    <property type="term" value="F:ATP binding"/>
    <property type="evidence" value="ECO:0007669"/>
    <property type="project" value="UniProtKB-UniRule"/>
</dbReference>
<feature type="binding site" evidence="3">
    <location>
        <begin position="434"/>
        <end position="441"/>
    </location>
    <ligand>
        <name>ATP</name>
        <dbReference type="ChEBI" id="CHEBI:30616"/>
    </ligand>
</feature>
<gene>
    <name evidence="5" type="primary">traB</name>
</gene>
<accession>Q3LAJ2</accession>
<dbReference type="InterPro" id="IPR050206">
    <property type="entry name" value="FtsK/SpoIIIE/SftA"/>
</dbReference>
<dbReference type="PANTHER" id="PTHR22683:SF41">
    <property type="entry name" value="DNA TRANSLOCASE FTSK"/>
    <property type="match status" value="1"/>
</dbReference>
<dbReference type="MINT" id="Q3LAJ2"/>
<dbReference type="PANTHER" id="PTHR22683">
    <property type="entry name" value="SPORULATION PROTEIN RELATED"/>
    <property type="match status" value="1"/>
</dbReference>
<keyword evidence="5" id="KW-0614">Plasmid</keyword>
<dbReference type="SMR" id="Q3LAJ2"/>
<dbReference type="Pfam" id="PF01580">
    <property type="entry name" value="FtsK_SpoIIIE"/>
    <property type="match status" value="1"/>
</dbReference>
<comment type="interaction">
    <interactant intactId="EBI-8629811">
        <id>Q3LAJ2</id>
    </interactant>
    <interactant intactId="EBI-8629811">
        <id>Q3LAJ2</id>
        <label>traB</label>
    </interactant>
    <organismsDiffer>false</organismsDiffer>
    <experiments>4</experiments>
</comment>
<dbReference type="InterPro" id="IPR027417">
    <property type="entry name" value="P-loop_NTPase"/>
</dbReference>
<protein>
    <submittedName>
        <fullName evidence="5">TraB protein</fullName>
    </submittedName>
</protein>
<dbReference type="AlphaFoldDB" id="Q3LAJ2"/>